<evidence type="ECO:0000313" key="3">
    <source>
        <dbReference type="Proteomes" id="UP001152622"/>
    </source>
</evidence>
<comment type="caution">
    <text evidence="2">The sequence shown here is derived from an EMBL/GenBank/DDBJ whole genome shotgun (WGS) entry which is preliminary data.</text>
</comment>
<dbReference type="EMBL" id="JAINUF010000005">
    <property type="protein sequence ID" value="KAJ8360649.1"/>
    <property type="molecule type" value="Genomic_DNA"/>
</dbReference>
<feature type="region of interest" description="Disordered" evidence="1">
    <location>
        <begin position="26"/>
        <end position="59"/>
    </location>
</feature>
<evidence type="ECO:0000256" key="1">
    <source>
        <dbReference type="SAM" id="MobiDB-lite"/>
    </source>
</evidence>
<keyword evidence="3" id="KW-1185">Reference proteome</keyword>
<dbReference type="AlphaFoldDB" id="A0A9Q1FKJ0"/>
<name>A0A9Q1FKJ0_SYNKA</name>
<dbReference type="OrthoDB" id="10600757at2759"/>
<protein>
    <submittedName>
        <fullName evidence="2">Uncharacterized protein</fullName>
    </submittedName>
</protein>
<feature type="region of interest" description="Disordered" evidence="1">
    <location>
        <begin position="112"/>
        <end position="153"/>
    </location>
</feature>
<proteinExistence type="predicted"/>
<dbReference type="Proteomes" id="UP001152622">
    <property type="component" value="Chromosome 5"/>
</dbReference>
<accession>A0A9Q1FKJ0</accession>
<feature type="compositionally biased region" description="Basic and acidic residues" evidence="1">
    <location>
        <begin position="123"/>
        <end position="134"/>
    </location>
</feature>
<gene>
    <name evidence="2" type="ORF">SKAU_G00171740</name>
</gene>
<evidence type="ECO:0000313" key="2">
    <source>
        <dbReference type="EMBL" id="KAJ8360649.1"/>
    </source>
</evidence>
<sequence>MPAEALRLLRIGPHCLIPRLLQQPGRMGPSMARGSQGLSCLLPPTSPDTQPGDGREEEEPALPGLLRRKWASASLRWPVPCHNKSPLRLSSNISGCSSSAASTLILAERSAALTHSSRRHAKTRQEKCPQRRSQENPNPNPPSGRGAACRSQPALRCAKANSQPRLPTILPQSLLTQSYRKEARRSFVNRREGKRRWFQAFWHVPSSRQTAREASDCVEQAPTELLFCVVEMSQTSSTNVSQRRMREALAPRGVRGSFNPSDGALQRKAGGRCLCSSWTSARGHTPTHVTQSNGINLKDVLEKL</sequence>
<reference evidence="2" key="1">
    <citation type="journal article" date="2023" name="Science">
        <title>Genome structures resolve the early diversification of teleost fishes.</title>
        <authorList>
            <person name="Parey E."/>
            <person name="Louis A."/>
            <person name="Montfort J."/>
            <person name="Bouchez O."/>
            <person name="Roques C."/>
            <person name="Iampietro C."/>
            <person name="Lluch J."/>
            <person name="Castinel A."/>
            <person name="Donnadieu C."/>
            <person name="Desvignes T."/>
            <person name="Floi Bucao C."/>
            <person name="Jouanno E."/>
            <person name="Wen M."/>
            <person name="Mejri S."/>
            <person name="Dirks R."/>
            <person name="Jansen H."/>
            <person name="Henkel C."/>
            <person name="Chen W.J."/>
            <person name="Zahm M."/>
            <person name="Cabau C."/>
            <person name="Klopp C."/>
            <person name="Thompson A.W."/>
            <person name="Robinson-Rechavi M."/>
            <person name="Braasch I."/>
            <person name="Lecointre G."/>
            <person name="Bobe J."/>
            <person name="Postlethwait J.H."/>
            <person name="Berthelot C."/>
            <person name="Roest Crollius H."/>
            <person name="Guiguen Y."/>
        </authorList>
    </citation>
    <scope>NUCLEOTIDE SEQUENCE</scope>
    <source>
        <strain evidence="2">WJC10195</strain>
    </source>
</reference>
<organism evidence="2 3">
    <name type="scientific">Synaphobranchus kaupii</name>
    <name type="common">Kaup's arrowtooth eel</name>
    <dbReference type="NCBI Taxonomy" id="118154"/>
    <lineage>
        <taxon>Eukaryota</taxon>
        <taxon>Metazoa</taxon>
        <taxon>Chordata</taxon>
        <taxon>Craniata</taxon>
        <taxon>Vertebrata</taxon>
        <taxon>Euteleostomi</taxon>
        <taxon>Actinopterygii</taxon>
        <taxon>Neopterygii</taxon>
        <taxon>Teleostei</taxon>
        <taxon>Anguilliformes</taxon>
        <taxon>Synaphobranchidae</taxon>
        <taxon>Synaphobranchus</taxon>
    </lineage>
</organism>